<proteinExistence type="inferred from homology"/>
<evidence type="ECO:0000256" key="5">
    <source>
        <dbReference type="ARBA" id="ARBA00023235"/>
    </source>
</evidence>
<evidence type="ECO:0000256" key="3">
    <source>
        <dbReference type="ARBA" id="ARBA00013194"/>
    </source>
</evidence>
<evidence type="ECO:0000256" key="2">
    <source>
        <dbReference type="ARBA" id="ARBA00006577"/>
    </source>
</evidence>
<dbReference type="OrthoDB" id="25996at2"/>
<dbReference type="GO" id="GO:0003755">
    <property type="term" value="F:peptidyl-prolyl cis-trans isomerase activity"/>
    <property type="evidence" value="ECO:0007669"/>
    <property type="project" value="UniProtKB-KW"/>
</dbReference>
<evidence type="ECO:0000313" key="11">
    <source>
        <dbReference type="Proteomes" id="UP000291101"/>
    </source>
</evidence>
<dbReference type="PANTHER" id="PTHR43811">
    <property type="entry name" value="FKBP-TYPE PEPTIDYL-PROLYL CIS-TRANS ISOMERASE FKPA"/>
    <property type="match status" value="1"/>
</dbReference>
<dbReference type="EC" id="5.2.1.8" evidence="3 6"/>
<dbReference type="InterPro" id="IPR046357">
    <property type="entry name" value="PPIase_dom_sf"/>
</dbReference>
<comment type="catalytic activity">
    <reaction evidence="1 6">
        <text>[protein]-peptidylproline (omega=180) = [protein]-peptidylproline (omega=0)</text>
        <dbReference type="Rhea" id="RHEA:16237"/>
        <dbReference type="Rhea" id="RHEA-COMP:10747"/>
        <dbReference type="Rhea" id="RHEA-COMP:10748"/>
        <dbReference type="ChEBI" id="CHEBI:83833"/>
        <dbReference type="ChEBI" id="CHEBI:83834"/>
        <dbReference type="EC" id="5.2.1.8"/>
    </reaction>
</comment>
<comment type="similarity">
    <text evidence="2">Belongs to the FKBP-type PPIase family.</text>
</comment>
<accession>A0A4Q2SJC4</accession>
<evidence type="ECO:0000256" key="4">
    <source>
        <dbReference type="ARBA" id="ARBA00023110"/>
    </source>
</evidence>
<dbReference type="EMBL" id="SDWV01000032">
    <property type="protein sequence ID" value="RYC04104.1"/>
    <property type="molecule type" value="Genomic_DNA"/>
</dbReference>
<dbReference type="PROSITE" id="PS51257">
    <property type="entry name" value="PROKAR_LIPOPROTEIN"/>
    <property type="match status" value="1"/>
</dbReference>
<dbReference type="PANTHER" id="PTHR43811:SF19">
    <property type="entry name" value="39 KDA FK506-BINDING NUCLEAR PROTEIN"/>
    <property type="match status" value="1"/>
</dbReference>
<protein>
    <recommendedName>
        <fullName evidence="3 6">peptidylprolyl isomerase</fullName>
        <ecNumber evidence="3 6">5.2.1.8</ecNumber>
    </recommendedName>
</protein>
<comment type="caution">
    <text evidence="10">The sequence shown here is derived from an EMBL/GenBank/DDBJ whole genome shotgun (WGS) entry which is preliminary data.</text>
</comment>
<evidence type="ECO:0000313" key="10">
    <source>
        <dbReference type="EMBL" id="RYC04104.1"/>
    </source>
</evidence>
<dbReference type="Pfam" id="PF00254">
    <property type="entry name" value="FKBP_C"/>
    <property type="match status" value="2"/>
</dbReference>
<feature type="domain" description="PPIase FKBP-type" evidence="9">
    <location>
        <begin position="243"/>
        <end position="332"/>
    </location>
</feature>
<feature type="chain" id="PRO_5039274937" description="peptidylprolyl isomerase" evidence="8">
    <location>
        <begin position="31"/>
        <end position="335"/>
    </location>
</feature>
<evidence type="ECO:0000256" key="6">
    <source>
        <dbReference type="PROSITE-ProRule" id="PRU00277"/>
    </source>
</evidence>
<dbReference type="PROSITE" id="PS50059">
    <property type="entry name" value="FKBP_PPIASE"/>
    <property type="match status" value="1"/>
</dbReference>
<name>A0A4Q2SJC4_9ACTN</name>
<evidence type="ECO:0000259" key="9">
    <source>
        <dbReference type="PROSITE" id="PS50059"/>
    </source>
</evidence>
<feature type="signal peptide" evidence="8">
    <location>
        <begin position="1"/>
        <end position="30"/>
    </location>
</feature>
<keyword evidence="5 6" id="KW-0413">Isomerase</keyword>
<feature type="region of interest" description="Disordered" evidence="7">
    <location>
        <begin position="36"/>
        <end position="68"/>
    </location>
</feature>
<feature type="compositionally biased region" description="Pro residues" evidence="7">
    <location>
        <begin position="179"/>
        <end position="189"/>
    </location>
</feature>
<dbReference type="Gene3D" id="3.10.50.40">
    <property type="match status" value="2"/>
</dbReference>
<feature type="region of interest" description="Disordered" evidence="7">
    <location>
        <begin position="178"/>
        <end position="198"/>
    </location>
</feature>
<dbReference type="SUPFAM" id="SSF54534">
    <property type="entry name" value="FKBP-like"/>
    <property type="match status" value="2"/>
</dbReference>
<gene>
    <name evidence="10" type="ORF">EUA94_20975</name>
</gene>
<feature type="compositionally biased region" description="Low complexity" evidence="7">
    <location>
        <begin position="36"/>
        <end position="48"/>
    </location>
</feature>
<keyword evidence="4 6" id="KW-0697">Rotamase</keyword>
<dbReference type="Proteomes" id="UP000291101">
    <property type="component" value="Unassembled WGS sequence"/>
</dbReference>
<organism evidence="10 11">
    <name type="scientific">Nocardioides zhouii</name>
    <dbReference type="NCBI Taxonomy" id="1168729"/>
    <lineage>
        <taxon>Bacteria</taxon>
        <taxon>Bacillati</taxon>
        <taxon>Actinomycetota</taxon>
        <taxon>Actinomycetes</taxon>
        <taxon>Propionibacteriales</taxon>
        <taxon>Nocardioidaceae</taxon>
        <taxon>Nocardioides</taxon>
    </lineage>
</organism>
<keyword evidence="8" id="KW-0732">Signal</keyword>
<reference evidence="10 11" key="1">
    <citation type="submission" date="2019-01" db="EMBL/GenBank/DDBJ databases">
        <title>Novel species of Nocardioides.</title>
        <authorList>
            <person name="Liu Q."/>
            <person name="X Y.-H."/>
        </authorList>
    </citation>
    <scope>NUCLEOTIDE SEQUENCE [LARGE SCALE GENOMIC DNA]</scope>
    <source>
        <strain evidence="10 11">HLT2-9</strain>
    </source>
</reference>
<sequence>MRLKPVSRVRSAAHRRALSGLLAVSLLVLAACGSESSDADEGSASLSSVTVEGKQGEAPEVTFDGRLDPSKTETDVVIEGDGEDVAAGDTVEAQWWIGNGYTEKETQSTFEGEPQSLELGDEVLPFLTDTMVGHKVGDRILALIPSDKAFGKFGGARFGIGNRDAAVIVVDIMGRSDTVPPPPTVPPLDGPQGEEKKPAGWAPTLLEQDGIITGLDFTEAHKPTGELIATTLIKGDGAKVKSGQTLIVNYLGQVYDAEAPFDESYTGEPAEFPIGVGSVIAGWDERLVGRTVGSRVILEIPPNKGYGEEGNADAGIKGTDTLFFVIDILGVSEAD</sequence>
<evidence type="ECO:0000256" key="1">
    <source>
        <dbReference type="ARBA" id="ARBA00000971"/>
    </source>
</evidence>
<keyword evidence="11" id="KW-1185">Reference proteome</keyword>
<dbReference type="AlphaFoldDB" id="A0A4Q2SJC4"/>
<evidence type="ECO:0000256" key="7">
    <source>
        <dbReference type="SAM" id="MobiDB-lite"/>
    </source>
</evidence>
<dbReference type="InterPro" id="IPR001179">
    <property type="entry name" value="PPIase_FKBP_dom"/>
</dbReference>
<evidence type="ECO:0000256" key="8">
    <source>
        <dbReference type="SAM" id="SignalP"/>
    </source>
</evidence>